<dbReference type="InterPro" id="IPR027417">
    <property type="entry name" value="P-loop_NTPase"/>
</dbReference>
<dbReference type="GO" id="GO:0048312">
    <property type="term" value="P:intracellular distribution of mitochondria"/>
    <property type="evidence" value="ECO:0007669"/>
    <property type="project" value="TreeGrafter"/>
</dbReference>
<dbReference type="GO" id="GO:0016559">
    <property type="term" value="P:peroxisome fission"/>
    <property type="evidence" value="ECO:0007669"/>
    <property type="project" value="TreeGrafter"/>
</dbReference>
<evidence type="ECO:0000256" key="2">
    <source>
        <dbReference type="ARBA" id="ARBA00023134"/>
    </source>
</evidence>
<evidence type="ECO:0000256" key="1">
    <source>
        <dbReference type="ARBA" id="ARBA00022741"/>
    </source>
</evidence>
<dbReference type="GO" id="GO:0005739">
    <property type="term" value="C:mitochondrion"/>
    <property type="evidence" value="ECO:0007669"/>
    <property type="project" value="TreeGrafter"/>
</dbReference>
<keyword evidence="1" id="KW-0547">Nucleotide-binding</keyword>
<feature type="region of interest" description="Disordered" evidence="3">
    <location>
        <begin position="671"/>
        <end position="777"/>
    </location>
</feature>
<dbReference type="GO" id="GO:0000266">
    <property type="term" value="P:mitochondrial fission"/>
    <property type="evidence" value="ECO:0007669"/>
    <property type="project" value="TreeGrafter"/>
</dbReference>
<dbReference type="Proteomes" id="UP001219355">
    <property type="component" value="Chromosome 1"/>
</dbReference>
<proteinExistence type="predicted"/>
<name>A0AAF0IH01_9EURO</name>
<dbReference type="InterPro" id="IPR045063">
    <property type="entry name" value="Dynamin_N"/>
</dbReference>
<feature type="compositionally biased region" description="Low complexity" evidence="3">
    <location>
        <begin position="676"/>
        <end position="703"/>
    </location>
</feature>
<dbReference type="GO" id="GO:0008017">
    <property type="term" value="F:microtubule binding"/>
    <property type="evidence" value="ECO:0007669"/>
    <property type="project" value="TreeGrafter"/>
</dbReference>
<dbReference type="PROSITE" id="PS51388">
    <property type="entry name" value="GED"/>
    <property type="match status" value="1"/>
</dbReference>
<dbReference type="Pfam" id="PF01031">
    <property type="entry name" value="Dynamin_M"/>
    <property type="match status" value="1"/>
</dbReference>
<dbReference type="GO" id="GO:0005874">
    <property type="term" value="C:microtubule"/>
    <property type="evidence" value="ECO:0007669"/>
    <property type="project" value="TreeGrafter"/>
</dbReference>
<dbReference type="CDD" id="cd08771">
    <property type="entry name" value="DLP_1"/>
    <property type="match status" value="1"/>
</dbReference>
<dbReference type="AlphaFoldDB" id="A0AAF0IH01"/>
<protein>
    <recommendedName>
        <fullName evidence="4">GED domain-containing protein</fullName>
    </recommendedName>
</protein>
<evidence type="ECO:0000256" key="3">
    <source>
        <dbReference type="SAM" id="MobiDB-lite"/>
    </source>
</evidence>
<dbReference type="EMBL" id="CP120627">
    <property type="protein sequence ID" value="WEW56141.1"/>
    <property type="molecule type" value="Genomic_DNA"/>
</dbReference>
<gene>
    <name evidence="5" type="ORF">PRK78_001576</name>
</gene>
<dbReference type="PRINTS" id="PR00195">
    <property type="entry name" value="DYNAMIN"/>
</dbReference>
<feature type="domain" description="GED" evidence="4">
    <location>
        <begin position="574"/>
        <end position="665"/>
    </location>
</feature>
<dbReference type="GO" id="GO:0016020">
    <property type="term" value="C:membrane"/>
    <property type="evidence" value="ECO:0007669"/>
    <property type="project" value="TreeGrafter"/>
</dbReference>
<reference evidence="5" key="1">
    <citation type="submission" date="2023-03" db="EMBL/GenBank/DDBJ databases">
        <title>Emydomyces testavorans Genome Sequence.</title>
        <authorList>
            <person name="Hoyer L."/>
        </authorList>
    </citation>
    <scope>NUCLEOTIDE SEQUENCE</scope>
    <source>
        <strain evidence="5">16-2883</strain>
    </source>
</reference>
<dbReference type="InterPro" id="IPR020850">
    <property type="entry name" value="GED_dom"/>
</dbReference>
<dbReference type="GO" id="GO:0003924">
    <property type="term" value="F:GTPase activity"/>
    <property type="evidence" value="ECO:0007669"/>
    <property type="project" value="InterPro"/>
</dbReference>
<keyword evidence="6" id="KW-1185">Reference proteome</keyword>
<dbReference type="InterPro" id="IPR001401">
    <property type="entry name" value="Dynamin_GTPase"/>
</dbReference>
<feature type="compositionally biased region" description="Low complexity" evidence="3">
    <location>
        <begin position="749"/>
        <end position="763"/>
    </location>
</feature>
<keyword evidence="2" id="KW-0342">GTP-binding</keyword>
<dbReference type="Pfam" id="PF00350">
    <property type="entry name" value="Dynamin_N"/>
    <property type="match status" value="1"/>
</dbReference>
<accession>A0AAF0IH01</accession>
<dbReference type="GO" id="GO:0005525">
    <property type="term" value="F:GTP binding"/>
    <property type="evidence" value="ECO:0007669"/>
    <property type="project" value="InterPro"/>
</dbReference>
<dbReference type="SUPFAM" id="SSF52540">
    <property type="entry name" value="P-loop containing nucleoside triphosphate hydrolases"/>
    <property type="match status" value="1"/>
</dbReference>
<dbReference type="Gene3D" id="3.40.50.300">
    <property type="entry name" value="P-loop containing nucleotide triphosphate hydrolases"/>
    <property type="match status" value="1"/>
</dbReference>
<dbReference type="GO" id="GO:0006897">
    <property type="term" value="P:endocytosis"/>
    <property type="evidence" value="ECO:0007669"/>
    <property type="project" value="TreeGrafter"/>
</dbReference>
<dbReference type="InterPro" id="IPR022812">
    <property type="entry name" value="Dynamin"/>
</dbReference>
<evidence type="ECO:0000313" key="5">
    <source>
        <dbReference type="EMBL" id="WEW56141.1"/>
    </source>
</evidence>
<dbReference type="PANTHER" id="PTHR11566:SF21">
    <property type="entry name" value="DYNAMIN RELATED PROTEIN 1, ISOFORM A"/>
    <property type="match status" value="1"/>
</dbReference>
<evidence type="ECO:0000313" key="6">
    <source>
        <dbReference type="Proteomes" id="UP001219355"/>
    </source>
</evidence>
<feature type="compositionally biased region" description="Polar residues" evidence="3">
    <location>
        <begin position="735"/>
        <end position="747"/>
    </location>
</feature>
<dbReference type="Gene3D" id="1.20.120.1240">
    <property type="entry name" value="Dynamin, middle domain"/>
    <property type="match status" value="1"/>
</dbReference>
<dbReference type="PANTHER" id="PTHR11566">
    <property type="entry name" value="DYNAMIN"/>
    <property type="match status" value="1"/>
</dbReference>
<dbReference type="InterPro" id="IPR000375">
    <property type="entry name" value="Dynamin_stalk"/>
</dbReference>
<sequence>MADIEPVPLNLLQAEGPAELLSRIDELRNLGFHHRICLPQIVVCGRRGCGKTSVFRAITGIALPVNHDIRTRFTIEVAFRRSAEVSTCVKIRPGPNASSAYKNKLQSFARSQNWLEDIPQLLAEAELLMGLNEERQYSEDVLQLNVSGPSLPDLTAIDLPGLLQESDDNQTPENVSLVRELTESYVNNPRSIVLAVLSADTPLFQHAVLQLTAPCASRTMAIVTKLDTLSPDSDNLGTFYARVKYQDTPLKLGWHVLKNTDTRHKDSFGLSRDDTESLFFSSSTPWKTLSPNAIGIDSLRDRLNKVLLGQVELQLSVLSSEIQKELEAHRTSLQKLGPEMSTIAERRLHITKIGEMFQRLTREAVVGEYYDPYFRYHSNLSVRRLRSVIRKWAEDFATDMRQRGHSHRIYDDAAADIVPAPGFPDDPQPMPKSEYVNGILELLKSSTVRGLPGLANAQIVGELFIRHSSKWGKIAKAHVSELWKKVKQFLDDLLHHTAGIGSSEAIMRKLINTGMEERLRKTNAKVDELLTPYTKVMPLTLNQQLSSRIRHIRRKSSEKSRLATPSDNVDLSLCNEILDCMQAYYSVSLGVFLDNVAALAVENCLLDGLEDLMSPGRISQMTDSDIEHLATDSKEVRSARAATARKVKVFEVAAAACTRCQMAALESSPHNYTTLSDDSTVNSSSADSNFSSRESSTSSEVESPTVNRSLSKIATHKRTNSSHASRAFPLHVRTQEASSPMTGNNPPLSAGSKSSSLRRSSSFESERQFIPRSPFLSPKPVNQSSMLTVQATPAHLSTPEALYPGGTTTSRIYAHGRAISADKLVPATRETSSQVALPLEAPRHGHTLSADRIMPPLPETTVLNPQHTRTLLAEKITSLPAPPPRSPARMLSLSILTGSRNSGHPLRRRISKLKPGTMVEEKYLPCISLPFNVQHHGSMPIPTDSVQPV</sequence>
<evidence type="ECO:0000259" key="4">
    <source>
        <dbReference type="PROSITE" id="PS51388"/>
    </source>
</evidence>
<dbReference type="SMART" id="SM00053">
    <property type="entry name" value="DYNc"/>
    <property type="match status" value="1"/>
</dbReference>
<organism evidence="5 6">
    <name type="scientific">Emydomyces testavorans</name>
    <dbReference type="NCBI Taxonomy" id="2070801"/>
    <lineage>
        <taxon>Eukaryota</taxon>
        <taxon>Fungi</taxon>
        <taxon>Dikarya</taxon>
        <taxon>Ascomycota</taxon>
        <taxon>Pezizomycotina</taxon>
        <taxon>Eurotiomycetes</taxon>
        <taxon>Eurotiomycetidae</taxon>
        <taxon>Onygenales</taxon>
        <taxon>Nannizziopsiaceae</taxon>
        <taxon>Emydomyces</taxon>
    </lineage>
</organism>